<sequence length="236" mass="24931">MIARFRRLLLPVMAIGLSIALATPVSAHEEHQQDMTDAEMVQMEMGHDADADHHAGDDHPDTDMLGQHDGEDAPAVAPAEASLTPEQAMELAIAENRATSASDVLGRLHPVAAHFPIALLLAAAIAELMLLARPSTGLEVTSRFLVAGGAAGAVVAALLGWTAGGWRLSDRSETLGLHRWNGTAIAALAILATWLAFRSERRTALRVVLLVLAVAIVVQGYLGGEMVFGPNHLGLR</sequence>
<dbReference type="InterPro" id="IPR019251">
    <property type="entry name" value="DUF2231_TM"/>
</dbReference>
<dbReference type="RefSeq" id="WP_160735733.1">
    <property type="nucleotide sequence ID" value="NZ_WTYT01000002.1"/>
</dbReference>
<keyword evidence="3" id="KW-0732">Signal</keyword>
<keyword evidence="2" id="KW-0812">Transmembrane</keyword>
<evidence type="ECO:0000259" key="4">
    <source>
        <dbReference type="Pfam" id="PF09990"/>
    </source>
</evidence>
<proteinExistence type="predicted"/>
<evidence type="ECO:0000313" key="6">
    <source>
        <dbReference type="Proteomes" id="UP000438476"/>
    </source>
</evidence>
<feature type="domain" description="DUF2231" evidence="4">
    <location>
        <begin position="108"/>
        <end position="228"/>
    </location>
</feature>
<feature type="transmembrane region" description="Helical" evidence="2">
    <location>
        <begin position="144"/>
        <end position="166"/>
    </location>
</feature>
<evidence type="ECO:0000256" key="1">
    <source>
        <dbReference type="SAM" id="MobiDB-lite"/>
    </source>
</evidence>
<reference evidence="5 6" key="1">
    <citation type="submission" date="2019-12" db="EMBL/GenBank/DDBJ databases">
        <title>Genomic-based taxomic classification of the family Erythrobacteraceae.</title>
        <authorList>
            <person name="Xu L."/>
        </authorList>
    </citation>
    <scope>NUCLEOTIDE SEQUENCE [LARGE SCALE GENOMIC DNA]</scope>
    <source>
        <strain evidence="5 6">LMG 29518</strain>
    </source>
</reference>
<dbReference type="Proteomes" id="UP000438476">
    <property type="component" value="Unassembled WGS sequence"/>
</dbReference>
<evidence type="ECO:0000313" key="5">
    <source>
        <dbReference type="EMBL" id="MXO65329.1"/>
    </source>
</evidence>
<keyword evidence="2" id="KW-1133">Transmembrane helix</keyword>
<keyword evidence="6" id="KW-1185">Reference proteome</keyword>
<accession>A0A6I4T4M2</accession>
<organism evidence="5 6">
    <name type="scientific">Altericroceibacterium endophyticum</name>
    <dbReference type="NCBI Taxonomy" id="1808508"/>
    <lineage>
        <taxon>Bacteria</taxon>
        <taxon>Pseudomonadati</taxon>
        <taxon>Pseudomonadota</taxon>
        <taxon>Alphaproteobacteria</taxon>
        <taxon>Sphingomonadales</taxon>
        <taxon>Erythrobacteraceae</taxon>
        <taxon>Altericroceibacterium</taxon>
    </lineage>
</organism>
<feature type="compositionally biased region" description="Basic and acidic residues" evidence="1">
    <location>
        <begin position="49"/>
        <end position="71"/>
    </location>
</feature>
<feature type="transmembrane region" description="Helical" evidence="2">
    <location>
        <begin position="204"/>
        <end position="222"/>
    </location>
</feature>
<feature type="chain" id="PRO_5026210585" description="DUF2231 domain-containing protein" evidence="3">
    <location>
        <begin position="28"/>
        <end position="236"/>
    </location>
</feature>
<evidence type="ECO:0000256" key="3">
    <source>
        <dbReference type="SAM" id="SignalP"/>
    </source>
</evidence>
<dbReference type="OrthoDB" id="7500556at2"/>
<dbReference type="AlphaFoldDB" id="A0A6I4T4M2"/>
<protein>
    <recommendedName>
        <fullName evidence="4">DUF2231 domain-containing protein</fullName>
    </recommendedName>
</protein>
<dbReference type="EMBL" id="WTYT01000002">
    <property type="protein sequence ID" value="MXO65329.1"/>
    <property type="molecule type" value="Genomic_DNA"/>
</dbReference>
<comment type="caution">
    <text evidence="5">The sequence shown here is derived from an EMBL/GenBank/DDBJ whole genome shotgun (WGS) entry which is preliminary data.</text>
</comment>
<feature type="signal peptide" evidence="3">
    <location>
        <begin position="1"/>
        <end position="27"/>
    </location>
</feature>
<evidence type="ECO:0000256" key="2">
    <source>
        <dbReference type="SAM" id="Phobius"/>
    </source>
</evidence>
<feature type="region of interest" description="Disordered" evidence="1">
    <location>
        <begin position="49"/>
        <end position="81"/>
    </location>
</feature>
<dbReference type="Pfam" id="PF09990">
    <property type="entry name" value="DUF2231"/>
    <property type="match status" value="1"/>
</dbReference>
<feature type="transmembrane region" description="Helical" evidence="2">
    <location>
        <begin position="178"/>
        <end position="197"/>
    </location>
</feature>
<feature type="transmembrane region" description="Helical" evidence="2">
    <location>
        <begin position="111"/>
        <end position="132"/>
    </location>
</feature>
<keyword evidence="2" id="KW-0472">Membrane</keyword>
<gene>
    <name evidence="5" type="ORF">GRI91_06145</name>
</gene>
<name>A0A6I4T4M2_9SPHN</name>